<proteinExistence type="predicted"/>
<dbReference type="AlphaFoldDB" id="A0A6A7C8X4"/>
<feature type="compositionally biased region" description="Basic residues" evidence="5">
    <location>
        <begin position="155"/>
        <end position="164"/>
    </location>
</feature>
<evidence type="ECO:0000259" key="7">
    <source>
        <dbReference type="Pfam" id="PF01284"/>
    </source>
</evidence>
<dbReference type="InterPro" id="IPR008253">
    <property type="entry name" value="Marvel"/>
</dbReference>
<evidence type="ECO:0000313" key="9">
    <source>
        <dbReference type="Proteomes" id="UP000799421"/>
    </source>
</evidence>
<feature type="domain" description="MARVEL" evidence="7">
    <location>
        <begin position="10"/>
        <end position="77"/>
    </location>
</feature>
<keyword evidence="3 6" id="KW-1133">Transmembrane helix</keyword>
<evidence type="ECO:0000313" key="8">
    <source>
        <dbReference type="EMBL" id="KAF2863435.1"/>
    </source>
</evidence>
<comment type="subcellular location">
    <subcellularLocation>
        <location evidence="1">Membrane</location>
        <topology evidence="1">Multi-pass membrane protein</topology>
    </subcellularLocation>
</comment>
<evidence type="ECO:0000256" key="2">
    <source>
        <dbReference type="ARBA" id="ARBA00022692"/>
    </source>
</evidence>
<evidence type="ECO:0000256" key="5">
    <source>
        <dbReference type="SAM" id="MobiDB-lite"/>
    </source>
</evidence>
<dbReference type="EMBL" id="MU005961">
    <property type="protein sequence ID" value="KAF2863435.1"/>
    <property type="molecule type" value="Genomic_DNA"/>
</dbReference>
<dbReference type="GO" id="GO:0016020">
    <property type="term" value="C:membrane"/>
    <property type="evidence" value="ECO:0007669"/>
    <property type="project" value="UniProtKB-SubCell"/>
</dbReference>
<keyword evidence="9" id="KW-1185">Reference proteome</keyword>
<reference evidence="8" key="1">
    <citation type="journal article" date="2020" name="Stud. Mycol.">
        <title>101 Dothideomycetes genomes: a test case for predicting lifestyles and emergence of pathogens.</title>
        <authorList>
            <person name="Haridas S."/>
            <person name="Albert R."/>
            <person name="Binder M."/>
            <person name="Bloem J."/>
            <person name="Labutti K."/>
            <person name="Salamov A."/>
            <person name="Andreopoulos B."/>
            <person name="Baker S."/>
            <person name="Barry K."/>
            <person name="Bills G."/>
            <person name="Bluhm B."/>
            <person name="Cannon C."/>
            <person name="Castanera R."/>
            <person name="Culley D."/>
            <person name="Daum C."/>
            <person name="Ezra D."/>
            <person name="Gonzalez J."/>
            <person name="Henrissat B."/>
            <person name="Kuo A."/>
            <person name="Liang C."/>
            <person name="Lipzen A."/>
            <person name="Lutzoni F."/>
            <person name="Magnuson J."/>
            <person name="Mondo S."/>
            <person name="Nolan M."/>
            <person name="Ohm R."/>
            <person name="Pangilinan J."/>
            <person name="Park H.-J."/>
            <person name="Ramirez L."/>
            <person name="Alfaro M."/>
            <person name="Sun H."/>
            <person name="Tritt A."/>
            <person name="Yoshinaga Y."/>
            <person name="Zwiers L.-H."/>
            <person name="Turgeon B."/>
            <person name="Goodwin S."/>
            <person name="Spatafora J."/>
            <person name="Crous P."/>
            <person name="Grigoriev I."/>
        </authorList>
    </citation>
    <scope>NUCLEOTIDE SEQUENCE</scope>
    <source>
        <strain evidence="8">CBS 480.64</strain>
    </source>
</reference>
<dbReference type="Pfam" id="PF01284">
    <property type="entry name" value="MARVEL"/>
    <property type="match status" value="1"/>
</dbReference>
<accession>A0A6A7C8X4</accession>
<feature type="non-terminal residue" evidence="8">
    <location>
        <position position="164"/>
    </location>
</feature>
<evidence type="ECO:0000256" key="3">
    <source>
        <dbReference type="ARBA" id="ARBA00022989"/>
    </source>
</evidence>
<keyword evidence="2 6" id="KW-0812">Transmembrane</keyword>
<feature type="transmembrane region" description="Helical" evidence="6">
    <location>
        <begin position="12"/>
        <end position="32"/>
    </location>
</feature>
<evidence type="ECO:0000256" key="4">
    <source>
        <dbReference type="ARBA" id="ARBA00023136"/>
    </source>
</evidence>
<feature type="transmembrane region" description="Helical" evidence="6">
    <location>
        <begin position="44"/>
        <end position="66"/>
    </location>
</feature>
<organism evidence="8 9">
    <name type="scientific">Piedraia hortae CBS 480.64</name>
    <dbReference type="NCBI Taxonomy" id="1314780"/>
    <lineage>
        <taxon>Eukaryota</taxon>
        <taxon>Fungi</taxon>
        <taxon>Dikarya</taxon>
        <taxon>Ascomycota</taxon>
        <taxon>Pezizomycotina</taxon>
        <taxon>Dothideomycetes</taxon>
        <taxon>Dothideomycetidae</taxon>
        <taxon>Capnodiales</taxon>
        <taxon>Piedraiaceae</taxon>
        <taxon>Piedraia</taxon>
    </lineage>
</organism>
<protein>
    <recommendedName>
        <fullName evidence="7">MARVEL domain-containing protein</fullName>
    </recommendedName>
</protein>
<sequence length="164" mass="17654">MVHRWGTNGSGLIIYCLFVPAFALLSLLYLIPASTKEKFAGHRMIPLALDVLNTLLFLTAAIAFTVKLGAKSCKNSVSFGISVPADHADFKHRTIWRPTTSSWARASAAARLVPPTHSCGSPLLHSSSPRWAISSSAAAAKPSSAIPTRPSWHSPRSRCSRKSC</sequence>
<gene>
    <name evidence="8" type="ORF">K470DRAFT_255137</name>
</gene>
<feature type="region of interest" description="Disordered" evidence="5">
    <location>
        <begin position="138"/>
        <end position="164"/>
    </location>
</feature>
<feature type="compositionally biased region" description="Low complexity" evidence="5">
    <location>
        <begin position="138"/>
        <end position="147"/>
    </location>
</feature>
<evidence type="ECO:0000256" key="6">
    <source>
        <dbReference type="SAM" id="Phobius"/>
    </source>
</evidence>
<name>A0A6A7C8X4_9PEZI</name>
<evidence type="ECO:0000256" key="1">
    <source>
        <dbReference type="ARBA" id="ARBA00004141"/>
    </source>
</evidence>
<keyword evidence="4 6" id="KW-0472">Membrane</keyword>
<dbReference type="Proteomes" id="UP000799421">
    <property type="component" value="Unassembled WGS sequence"/>
</dbReference>
<dbReference type="OrthoDB" id="5423111at2759"/>